<dbReference type="OrthoDB" id="1747252at2759"/>
<keyword evidence="3" id="KW-0687">Ribonucleoprotein</keyword>
<evidence type="ECO:0000313" key="5">
    <source>
        <dbReference type="EMBL" id="KKF95852.1"/>
    </source>
</evidence>
<sequence>MVSAFQTLSPLGRFGLLALRPATRPAAALAVPAIAMQSRSASMKSKGSKEQADKKKRKLPKDFKVYDPTKFPQFSLCDAIRYIRAAEVGCHGSSTKYEVAVRLRTARNGPVVRNTIKLPHPVRTSARFGVICPDNSTIAQEALLAGAVVVGQESLFERIRAGDMPFDRLICHEDSEKALNAAGLGRILGPKGLMPSRKLGTVTRNIKRSMQAGSDEYRERMGVIRMAVGQLGFTPKMLAENVKALLGQIKKECAALEDLTFKEVREVVLSSSKGPGLSLNGKFNSTDPAVTEQHLVGIM</sequence>
<evidence type="ECO:0000256" key="2">
    <source>
        <dbReference type="ARBA" id="ARBA00022980"/>
    </source>
</evidence>
<comment type="similarity">
    <text evidence="1">Belongs to the universal ribosomal protein uL1 family.</text>
</comment>
<feature type="region of interest" description="Disordered" evidence="4">
    <location>
        <begin position="40"/>
        <end position="59"/>
    </location>
</feature>
<dbReference type="Proteomes" id="UP000034841">
    <property type="component" value="Unassembled WGS sequence"/>
</dbReference>
<dbReference type="InterPro" id="IPR016095">
    <property type="entry name" value="Ribosomal_uL1_3-a/b-sand"/>
</dbReference>
<evidence type="ECO:0000256" key="1">
    <source>
        <dbReference type="ARBA" id="ARBA00010531"/>
    </source>
</evidence>
<protein>
    <submittedName>
        <fullName evidence="5">50S ribosomal protein L1</fullName>
    </submittedName>
</protein>
<accession>A0A0F8CYY9</accession>
<organism evidence="5 6">
    <name type="scientific">Ceratocystis fimbriata f. sp. platani</name>
    <dbReference type="NCBI Taxonomy" id="88771"/>
    <lineage>
        <taxon>Eukaryota</taxon>
        <taxon>Fungi</taxon>
        <taxon>Dikarya</taxon>
        <taxon>Ascomycota</taxon>
        <taxon>Pezizomycotina</taxon>
        <taxon>Sordariomycetes</taxon>
        <taxon>Hypocreomycetidae</taxon>
        <taxon>Microascales</taxon>
        <taxon>Ceratocystidaceae</taxon>
        <taxon>Ceratocystis</taxon>
    </lineage>
</organism>
<name>A0A0F8CYY9_CERFI</name>
<dbReference type="CDD" id="cd00403">
    <property type="entry name" value="Ribosomal_L1"/>
    <property type="match status" value="1"/>
</dbReference>
<dbReference type="InterPro" id="IPR028364">
    <property type="entry name" value="Ribosomal_uL1/biogenesis"/>
</dbReference>
<keyword evidence="2 5" id="KW-0689">Ribosomal protein</keyword>
<dbReference type="SUPFAM" id="SSF56808">
    <property type="entry name" value="Ribosomal protein L1"/>
    <property type="match status" value="1"/>
</dbReference>
<dbReference type="GO" id="GO:0005762">
    <property type="term" value="C:mitochondrial large ribosomal subunit"/>
    <property type="evidence" value="ECO:0007669"/>
    <property type="project" value="TreeGrafter"/>
</dbReference>
<gene>
    <name evidence="5" type="primary">rplA</name>
    <name evidence="5" type="ORF">CFO_g1814</name>
</gene>
<reference evidence="5 6" key="1">
    <citation type="submission" date="2015-04" db="EMBL/GenBank/DDBJ databases">
        <title>Genome sequence of Ceratocystis platani, a major pathogen of plane trees.</title>
        <authorList>
            <person name="Belbahri L."/>
        </authorList>
    </citation>
    <scope>NUCLEOTIDE SEQUENCE [LARGE SCALE GENOMIC DNA]</scope>
    <source>
        <strain evidence="5 6">CFO</strain>
    </source>
</reference>
<evidence type="ECO:0000256" key="3">
    <source>
        <dbReference type="ARBA" id="ARBA00023274"/>
    </source>
</evidence>
<dbReference type="Pfam" id="PF00687">
    <property type="entry name" value="Ribosomal_L1"/>
    <property type="match status" value="1"/>
</dbReference>
<evidence type="ECO:0000313" key="6">
    <source>
        <dbReference type="Proteomes" id="UP000034841"/>
    </source>
</evidence>
<comment type="caution">
    <text evidence="5">The sequence shown here is derived from an EMBL/GenBank/DDBJ whole genome shotgun (WGS) entry which is preliminary data.</text>
</comment>
<keyword evidence="6" id="KW-1185">Reference proteome</keyword>
<dbReference type="EMBL" id="LBBL01000076">
    <property type="protein sequence ID" value="KKF95852.1"/>
    <property type="molecule type" value="Genomic_DNA"/>
</dbReference>
<dbReference type="AlphaFoldDB" id="A0A0F8CYY9"/>
<proteinExistence type="inferred from homology"/>
<dbReference type="Gene3D" id="3.30.190.20">
    <property type="match status" value="1"/>
</dbReference>
<evidence type="ECO:0000256" key="4">
    <source>
        <dbReference type="SAM" id="MobiDB-lite"/>
    </source>
</evidence>
<dbReference type="Gene3D" id="3.40.50.790">
    <property type="match status" value="1"/>
</dbReference>
<dbReference type="PANTHER" id="PTHR36427:SF3">
    <property type="entry name" value="LARGE RIBOSOMAL SUBUNIT PROTEIN UL1M"/>
    <property type="match status" value="1"/>
</dbReference>
<dbReference type="GO" id="GO:0003735">
    <property type="term" value="F:structural constituent of ribosome"/>
    <property type="evidence" value="ECO:0007669"/>
    <property type="project" value="TreeGrafter"/>
</dbReference>
<dbReference type="InterPro" id="IPR023674">
    <property type="entry name" value="Ribosomal_uL1-like"/>
</dbReference>
<dbReference type="PANTHER" id="PTHR36427">
    <property type="entry name" value="54S RIBOSOMAL PROTEIN L1, MITOCHONDRIAL"/>
    <property type="match status" value="1"/>
</dbReference>